<name>A0ABN9A0S0_RANTA</name>
<feature type="compositionally biased region" description="Basic and acidic residues" evidence="1">
    <location>
        <begin position="66"/>
        <end position="82"/>
    </location>
</feature>
<sequence length="144" mass="15262">MRLTRLQPGRLGPRAILSGLRKTRESRSLAEGEMPARWSHAAGSGTIGSCLECAHLAASPGGSGPDMEREGGRVRASRENSRTQRGAHCTALTLRRRPSGPASPRAGREPPCARQPAPQLASQPDPTPSLPALRTLAAPSGYRR</sequence>
<dbReference type="Proteomes" id="UP001176941">
    <property type="component" value="Chromosome 9"/>
</dbReference>
<feature type="region of interest" description="Disordered" evidence="1">
    <location>
        <begin position="55"/>
        <end position="144"/>
    </location>
</feature>
<protein>
    <submittedName>
        <fullName evidence="2">Uncharacterized protein</fullName>
    </submittedName>
</protein>
<keyword evidence="3" id="KW-1185">Reference proteome</keyword>
<evidence type="ECO:0000256" key="1">
    <source>
        <dbReference type="SAM" id="MobiDB-lite"/>
    </source>
</evidence>
<gene>
    <name evidence="2" type="ORF">MRATA1EN1_LOCUS28797</name>
</gene>
<dbReference type="EMBL" id="OX459945">
    <property type="protein sequence ID" value="CAI9179835.1"/>
    <property type="molecule type" value="Genomic_DNA"/>
</dbReference>
<accession>A0ABN9A0S0</accession>
<evidence type="ECO:0000313" key="3">
    <source>
        <dbReference type="Proteomes" id="UP001176941"/>
    </source>
</evidence>
<reference evidence="2" key="1">
    <citation type="submission" date="2023-04" db="EMBL/GenBank/DDBJ databases">
        <authorList>
            <consortium name="ELIXIR-Norway"/>
        </authorList>
    </citation>
    <scope>NUCLEOTIDE SEQUENCE [LARGE SCALE GENOMIC DNA]</scope>
</reference>
<feature type="region of interest" description="Disordered" evidence="1">
    <location>
        <begin position="22"/>
        <end position="41"/>
    </location>
</feature>
<proteinExistence type="predicted"/>
<evidence type="ECO:0000313" key="2">
    <source>
        <dbReference type="EMBL" id="CAI9179835.1"/>
    </source>
</evidence>
<organism evidence="2 3">
    <name type="scientific">Rangifer tarandus platyrhynchus</name>
    <name type="common">Svalbard reindeer</name>
    <dbReference type="NCBI Taxonomy" id="3082113"/>
    <lineage>
        <taxon>Eukaryota</taxon>
        <taxon>Metazoa</taxon>
        <taxon>Chordata</taxon>
        <taxon>Craniata</taxon>
        <taxon>Vertebrata</taxon>
        <taxon>Euteleostomi</taxon>
        <taxon>Mammalia</taxon>
        <taxon>Eutheria</taxon>
        <taxon>Laurasiatheria</taxon>
        <taxon>Artiodactyla</taxon>
        <taxon>Ruminantia</taxon>
        <taxon>Pecora</taxon>
        <taxon>Cervidae</taxon>
        <taxon>Odocoileinae</taxon>
        <taxon>Rangifer</taxon>
    </lineage>
</organism>